<accession>A0A0L0N5Y8</accession>
<feature type="signal peptide" evidence="2">
    <location>
        <begin position="1"/>
        <end position="16"/>
    </location>
</feature>
<protein>
    <submittedName>
        <fullName evidence="6">Alpha-N-acetylglucosaminidase</fullName>
    </submittedName>
</protein>
<dbReference type="EMBL" id="LFRF01000020">
    <property type="protein sequence ID" value="KND89250.1"/>
    <property type="molecule type" value="Genomic_DNA"/>
</dbReference>
<dbReference type="GO" id="GO:0016787">
    <property type="term" value="F:hydrolase activity"/>
    <property type="evidence" value="ECO:0007669"/>
    <property type="project" value="UniProtKB-KW"/>
</dbReference>
<feature type="domain" description="Alpha-N-acetylglucosaminidase N-terminal" evidence="4">
    <location>
        <begin position="27"/>
        <end position="119"/>
    </location>
</feature>
<evidence type="ECO:0000259" key="3">
    <source>
        <dbReference type="Pfam" id="PF05089"/>
    </source>
</evidence>
<dbReference type="Gene3D" id="1.20.120.670">
    <property type="entry name" value="N-acetyl-b-d-glucoasminidase"/>
    <property type="match status" value="1"/>
</dbReference>
<dbReference type="Gene3D" id="3.30.379.10">
    <property type="entry name" value="Chitobiase/beta-hexosaminidase domain 2-like"/>
    <property type="match status" value="1"/>
</dbReference>
<dbReference type="InterPro" id="IPR024733">
    <property type="entry name" value="NAGLU_tim-barrel"/>
</dbReference>
<sequence length="770" mass="85734">MRVGSLFSALVGVAAGLSIRAVKPSAGVEALVQRRLPQHAGLFQFTIVDPISQPATGTFGQNVSESYVVSSLNNGKIHIQGNTPSALLSGLHAYLSEEAHVDIWWYIGSQLENAHRQLPKLYAPLKGSSVVPYRYYFNTVAMAVTTSYTSAFWTWEDWELQLDWMALRGVNLALAWIGVEKIFIEVFKEVGLTDAEIATFLSGPAFMAWNNFGNIQGSWGGDLPISWVDSQFALQKKIVARMVELGMTPILPAFPGFAPRAISRVFPNITAANGSVWEGFPTQYTADTFIDPFDPVFEQLQKSFIAKQAEAYGNVTRFYTLDQFNENNPPSGELDYLHNVSQNTWKTLKAADPMAVWVMQGWLFTSNSAFWTNSRIQAFIEGVPINSDMLILDLVSESSPQWQRTNSYYGKPWVWCELHGYGGNMGLYGQVQNVTVNSIQALSASKSLVGFGVTMEGQEGNEVMYDLILSQAWSAKPIDTEAYFHDWVAARYSISKKGPASTSLYEAWETLRTSVFNNTNLTSTGVPKSIMELIPSISGLVNRTGHHPTSINYNPASMVQGWNYLYKAAQQDPSLWANPSYNYDLVDFTRQVLANAFIPLYQQIVATYTKSRLSAKCRGDALKKQGQQLIKLMTVYDAVLSTDKNFRLDTWISAARASASDAKTADFLEYEARNQITLWGPSGQISDYASKAWSGLVSTYYIPRWEKFIDYLVETEPAKYNQTAFAASLLQWEINWTNQKTGGKLQNNAVEKLQTVLPGAVKVWNAVSAA</sequence>
<proteinExistence type="predicted"/>
<reference evidence="6 7" key="1">
    <citation type="journal article" date="2015" name="BMC Genomics">
        <title>The genome of the truffle-parasite Tolypocladium ophioglossoides and the evolution of antifungal peptaibiotics.</title>
        <authorList>
            <person name="Quandt C.A."/>
            <person name="Bushley K.E."/>
            <person name="Spatafora J.W."/>
        </authorList>
    </citation>
    <scope>NUCLEOTIDE SEQUENCE [LARGE SCALE GENOMIC DNA]</scope>
    <source>
        <strain evidence="6 7">CBS 100239</strain>
    </source>
</reference>
<organism evidence="6 7">
    <name type="scientific">Tolypocladium ophioglossoides (strain CBS 100239)</name>
    <name type="common">Snaketongue truffleclub</name>
    <name type="synonym">Elaphocordyceps ophioglossoides</name>
    <dbReference type="NCBI Taxonomy" id="1163406"/>
    <lineage>
        <taxon>Eukaryota</taxon>
        <taxon>Fungi</taxon>
        <taxon>Dikarya</taxon>
        <taxon>Ascomycota</taxon>
        <taxon>Pezizomycotina</taxon>
        <taxon>Sordariomycetes</taxon>
        <taxon>Hypocreomycetidae</taxon>
        <taxon>Hypocreales</taxon>
        <taxon>Ophiocordycipitaceae</taxon>
        <taxon>Tolypocladium</taxon>
    </lineage>
</organism>
<keyword evidence="1" id="KW-0378">Hydrolase</keyword>
<evidence type="ECO:0000313" key="7">
    <source>
        <dbReference type="Proteomes" id="UP000036947"/>
    </source>
</evidence>
<dbReference type="Gene3D" id="3.20.20.80">
    <property type="entry name" value="Glycosidases"/>
    <property type="match status" value="1"/>
</dbReference>
<dbReference type="InterPro" id="IPR007781">
    <property type="entry name" value="NAGLU"/>
</dbReference>
<keyword evidence="7" id="KW-1185">Reference proteome</keyword>
<dbReference type="PANTHER" id="PTHR12872">
    <property type="entry name" value="ALPHA-N-ACETYLGLUCOSAMINIDASE"/>
    <property type="match status" value="1"/>
</dbReference>
<evidence type="ECO:0000259" key="4">
    <source>
        <dbReference type="Pfam" id="PF12971"/>
    </source>
</evidence>
<evidence type="ECO:0000259" key="5">
    <source>
        <dbReference type="Pfam" id="PF12972"/>
    </source>
</evidence>
<gene>
    <name evidence="6" type="ORF">TOPH_06174</name>
</gene>
<dbReference type="InterPro" id="IPR024240">
    <property type="entry name" value="NAGLU_N"/>
</dbReference>
<feature type="chain" id="PRO_5005544845" evidence="2">
    <location>
        <begin position="17"/>
        <end position="770"/>
    </location>
</feature>
<dbReference type="InterPro" id="IPR017853">
    <property type="entry name" value="GH"/>
</dbReference>
<dbReference type="PANTHER" id="PTHR12872:SF1">
    <property type="entry name" value="ALPHA-N-ACETYLGLUCOSAMINIDASE"/>
    <property type="match status" value="1"/>
</dbReference>
<dbReference type="Pfam" id="PF12971">
    <property type="entry name" value="NAGLU_N"/>
    <property type="match status" value="1"/>
</dbReference>
<evidence type="ECO:0000313" key="6">
    <source>
        <dbReference type="EMBL" id="KND89250.1"/>
    </source>
</evidence>
<dbReference type="Pfam" id="PF05089">
    <property type="entry name" value="NAGLU"/>
    <property type="match status" value="1"/>
</dbReference>
<evidence type="ECO:0000256" key="1">
    <source>
        <dbReference type="ARBA" id="ARBA00022801"/>
    </source>
</evidence>
<dbReference type="InterPro" id="IPR029018">
    <property type="entry name" value="Hex-like_dom2"/>
</dbReference>
<dbReference type="SUPFAM" id="SSF51445">
    <property type="entry name" value="(Trans)glycosidases"/>
    <property type="match status" value="1"/>
</dbReference>
<feature type="domain" description="Alpha-N-acetylglucosaminidase tim-barrel" evidence="3">
    <location>
        <begin position="134"/>
        <end position="474"/>
    </location>
</feature>
<keyword evidence="2" id="KW-0732">Signal</keyword>
<evidence type="ECO:0000256" key="2">
    <source>
        <dbReference type="SAM" id="SignalP"/>
    </source>
</evidence>
<feature type="domain" description="Alpha-N-acetylglucosaminidase C-terminal" evidence="5">
    <location>
        <begin position="483"/>
        <end position="745"/>
    </location>
</feature>
<dbReference type="STRING" id="1163406.A0A0L0N5Y8"/>
<dbReference type="InterPro" id="IPR024732">
    <property type="entry name" value="NAGLU_C"/>
</dbReference>
<dbReference type="OrthoDB" id="64736at2759"/>
<dbReference type="Proteomes" id="UP000036947">
    <property type="component" value="Unassembled WGS sequence"/>
</dbReference>
<name>A0A0L0N5Y8_TOLOC</name>
<comment type="caution">
    <text evidence="6">The sequence shown here is derived from an EMBL/GenBank/DDBJ whole genome shotgun (WGS) entry which is preliminary data.</text>
</comment>
<dbReference type="AlphaFoldDB" id="A0A0L0N5Y8"/>
<dbReference type="Pfam" id="PF12972">
    <property type="entry name" value="NAGLU_C"/>
    <property type="match status" value="1"/>
</dbReference>